<protein>
    <submittedName>
        <fullName evidence="1">Uncharacterized protein</fullName>
    </submittedName>
</protein>
<dbReference type="AlphaFoldDB" id="A0A9D4MT77"/>
<gene>
    <name evidence="1" type="ORF">DPMN_007404</name>
</gene>
<reference evidence="1" key="2">
    <citation type="submission" date="2020-11" db="EMBL/GenBank/DDBJ databases">
        <authorList>
            <person name="McCartney M.A."/>
            <person name="Auch B."/>
            <person name="Kono T."/>
            <person name="Mallez S."/>
            <person name="Becker A."/>
            <person name="Gohl D.M."/>
            <person name="Silverstein K.A.T."/>
            <person name="Koren S."/>
            <person name="Bechman K.B."/>
            <person name="Herman A."/>
            <person name="Abrahante J.E."/>
            <person name="Garbe J."/>
        </authorList>
    </citation>
    <scope>NUCLEOTIDE SEQUENCE</scope>
    <source>
        <strain evidence="1">Duluth1</strain>
        <tissue evidence="1">Whole animal</tissue>
    </source>
</reference>
<comment type="caution">
    <text evidence="1">The sequence shown here is derived from an EMBL/GenBank/DDBJ whole genome shotgun (WGS) entry which is preliminary data.</text>
</comment>
<name>A0A9D4MT77_DREPO</name>
<proteinExistence type="predicted"/>
<accession>A0A9D4MT77</accession>
<evidence type="ECO:0000313" key="1">
    <source>
        <dbReference type="EMBL" id="KAH3883447.1"/>
    </source>
</evidence>
<evidence type="ECO:0000313" key="2">
    <source>
        <dbReference type="Proteomes" id="UP000828390"/>
    </source>
</evidence>
<sequence>MDTSSKRTARQSQTAVNDSLLKIKEKSASQADCCDDDYDDYEMFPPRQQQFCQDLDNQLCGLSSELYISRLIKLCSNDYSKLNDYRERLAERAKNLPDCPQGRLINRKNSSTGSREHKNAIDCYTLDAFINGARNKDIHEIFSQTNERLVIDDANGSKVCTCNTEQSDLQSSMEIMKGAILQMAKEHAHHPTVLHQLQSDISNVLTAFRVFNGT</sequence>
<dbReference type="EMBL" id="JAIWYP010000001">
    <property type="protein sequence ID" value="KAH3883447.1"/>
    <property type="molecule type" value="Genomic_DNA"/>
</dbReference>
<dbReference type="Proteomes" id="UP000828390">
    <property type="component" value="Unassembled WGS sequence"/>
</dbReference>
<reference evidence="1" key="1">
    <citation type="journal article" date="2019" name="bioRxiv">
        <title>The Genome of the Zebra Mussel, Dreissena polymorpha: A Resource for Invasive Species Research.</title>
        <authorList>
            <person name="McCartney M.A."/>
            <person name="Auch B."/>
            <person name="Kono T."/>
            <person name="Mallez S."/>
            <person name="Zhang Y."/>
            <person name="Obille A."/>
            <person name="Becker A."/>
            <person name="Abrahante J.E."/>
            <person name="Garbe J."/>
            <person name="Badalamenti J.P."/>
            <person name="Herman A."/>
            <person name="Mangelson H."/>
            <person name="Liachko I."/>
            <person name="Sullivan S."/>
            <person name="Sone E.D."/>
            <person name="Koren S."/>
            <person name="Silverstein K.A.T."/>
            <person name="Beckman K.B."/>
            <person name="Gohl D.M."/>
        </authorList>
    </citation>
    <scope>NUCLEOTIDE SEQUENCE</scope>
    <source>
        <strain evidence="1">Duluth1</strain>
        <tissue evidence="1">Whole animal</tissue>
    </source>
</reference>
<organism evidence="1 2">
    <name type="scientific">Dreissena polymorpha</name>
    <name type="common">Zebra mussel</name>
    <name type="synonym">Mytilus polymorpha</name>
    <dbReference type="NCBI Taxonomy" id="45954"/>
    <lineage>
        <taxon>Eukaryota</taxon>
        <taxon>Metazoa</taxon>
        <taxon>Spiralia</taxon>
        <taxon>Lophotrochozoa</taxon>
        <taxon>Mollusca</taxon>
        <taxon>Bivalvia</taxon>
        <taxon>Autobranchia</taxon>
        <taxon>Heteroconchia</taxon>
        <taxon>Euheterodonta</taxon>
        <taxon>Imparidentia</taxon>
        <taxon>Neoheterodontei</taxon>
        <taxon>Myida</taxon>
        <taxon>Dreissenoidea</taxon>
        <taxon>Dreissenidae</taxon>
        <taxon>Dreissena</taxon>
    </lineage>
</organism>
<keyword evidence="2" id="KW-1185">Reference proteome</keyword>